<dbReference type="GO" id="GO:0051213">
    <property type="term" value="F:dioxygenase activity"/>
    <property type="evidence" value="ECO:0007669"/>
    <property type="project" value="UniProtKB-KW"/>
</dbReference>
<dbReference type="Proteomes" id="UP000054538">
    <property type="component" value="Unassembled WGS sequence"/>
</dbReference>
<evidence type="ECO:0000313" key="8">
    <source>
        <dbReference type="EMBL" id="KIK72285.1"/>
    </source>
</evidence>
<evidence type="ECO:0000256" key="1">
    <source>
        <dbReference type="ARBA" id="ARBA00001954"/>
    </source>
</evidence>
<protein>
    <recommendedName>
        <fullName evidence="7">2OGFeDO JBP1/TET oxygenase domain-containing protein</fullName>
    </recommendedName>
</protein>
<keyword evidence="3" id="KW-0223">Dioxygenase</keyword>
<evidence type="ECO:0000313" key="9">
    <source>
        <dbReference type="Proteomes" id="UP000054538"/>
    </source>
</evidence>
<evidence type="ECO:0000259" key="7">
    <source>
        <dbReference type="Pfam" id="PF12851"/>
    </source>
</evidence>
<dbReference type="InterPro" id="IPR024779">
    <property type="entry name" value="2OGFeDO_JBP1/TET_oxygenase_dom"/>
</dbReference>
<dbReference type="GO" id="GO:0046872">
    <property type="term" value="F:metal ion binding"/>
    <property type="evidence" value="ECO:0007669"/>
    <property type="project" value="UniProtKB-KW"/>
</dbReference>
<keyword evidence="2" id="KW-0479">Metal-binding</keyword>
<name>A0A0D0D5X3_9AGAM</name>
<keyword evidence="5" id="KW-0408">Iron</keyword>
<dbReference type="AlphaFoldDB" id="A0A0D0D5X3"/>
<evidence type="ECO:0000256" key="2">
    <source>
        <dbReference type="ARBA" id="ARBA00022723"/>
    </source>
</evidence>
<feature type="domain" description="2OGFeDO JBP1/TET oxygenase" evidence="7">
    <location>
        <begin position="78"/>
        <end position="233"/>
    </location>
</feature>
<feature type="signal peptide" evidence="6">
    <location>
        <begin position="1"/>
        <end position="21"/>
    </location>
</feature>
<feature type="non-terminal residue" evidence="8">
    <location>
        <position position="257"/>
    </location>
</feature>
<evidence type="ECO:0000256" key="4">
    <source>
        <dbReference type="ARBA" id="ARBA00023002"/>
    </source>
</evidence>
<keyword evidence="6" id="KW-0732">Signal</keyword>
<evidence type="ECO:0000256" key="3">
    <source>
        <dbReference type="ARBA" id="ARBA00022964"/>
    </source>
</evidence>
<keyword evidence="4" id="KW-0560">Oxidoreductase</keyword>
<evidence type="ECO:0000256" key="5">
    <source>
        <dbReference type="ARBA" id="ARBA00023004"/>
    </source>
</evidence>
<reference evidence="9" key="2">
    <citation type="submission" date="2015-01" db="EMBL/GenBank/DDBJ databases">
        <title>Evolutionary Origins and Diversification of the Mycorrhizal Mutualists.</title>
        <authorList>
            <consortium name="DOE Joint Genome Institute"/>
            <consortium name="Mycorrhizal Genomics Consortium"/>
            <person name="Kohler A."/>
            <person name="Kuo A."/>
            <person name="Nagy L.G."/>
            <person name="Floudas D."/>
            <person name="Copeland A."/>
            <person name="Barry K.W."/>
            <person name="Cichocki N."/>
            <person name="Veneault-Fourrey C."/>
            <person name="LaButti K."/>
            <person name="Lindquist E.A."/>
            <person name="Lipzen A."/>
            <person name="Lundell T."/>
            <person name="Morin E."/>
            <person name="Murat C."/>
            <person name="Riley R."/>
            <person name="Ohm R."/>
            <person name="Sun H."/>
            <person name="Tunlid A."/>
            <person name="Henrissat B."/>
            <person name="Grigoriev I.V."/>
            <person name="Hibbett D.S."/>
            <person name="Martin F."/>
        </authorList>
    </citation>
    <scope>NUCLEOTIDE SEQUENCE [LARGE SCALE GENOMIC DNA]</scope>
    <source>
        <strain evidence="9">Ve08.2h10</strain>
    </source>
</reference>
<evidence type="ECO:0000256" key="6">
    <source>
        <dbReference type="SAM" id="SignalP"/>
    </source>
</evidence>
<sequence>PTLLLDWTGVIMAWHLPGVLSEEFQVCFQHLISIGMVLPTLGRGTVSWRTQEDLFMESWIRGAIELSPAWYEQGRVPYRHQPEVSTILKGSHANPGPQQWLQSGALQNAILSATLMVMHPDLYASGREIFLKLASSTQDEDMQLIILEWPMVYSVVLVIVNRATPFHWDLSFRVQWLDMLATIGEDPDLHIELENLGVRLAYSPGTVVGLSGKVLQNGVPASVSDQVCLAYHMRDNVQEGVGVHRCDWVKQGELPIL</sequence>
<dbReference type="EMBL" id="KN831004">
    <property type="protein sequence ID" value="KIK72285.1"/>
    <property type="molecule type" value="Genomic_DNA"/>
</dbReference>
<proteinExistence type="predicted"/>
<comment type="cofactor">
    <cofactor evidence="1">
        <name>Fe(2+)</name>
        <dbReference type="ChEBI" id="CHEBI:29033"/>
    </cofactor>
</comment>
<feature type="chain" id="PRO_5002208402" description="2OGFeDO JBP1/TET oxygenase domain-containing protein" evidence="6">
    <location>
        <begin position="22"/>
        <end position="257"/>
    </location>
</feature>
<reference evidence="8 9" key="1">
    <citation type="submission" date="2014-04" db="EMBL/GenBank/DDBJ databases">
        <authorList>
            <consortium name="DOE Joint Genome Institute"/>
            <person name="Kuo A."/>
            <person name="Kohler A."/>
            <person name="Jargeat P."/>
            <person name="Nagy L.G."/>
            <person name="Floudas D."/>
            <person name="Copeland A."/>
            <person name="Barry K.W."/>
            <person name="Cichocki N."/>
            <person name="Veneault-Fourrey C."/>
            <person name="LaButti K."/>
            <person name="Lindquist E.A."/>
            <person name="Lipzen A."/>
            <person name="Lundell T."/>
            <person name="Morin E."/>
            <person name="Murat C."/>
            <person name="Sun H."/>
            <person name="Tunlid A."/>
            <person name="Henrissat B."/>
            <person name="Grigoriev I.V."/>
            <person name="Hibbett D.S."/>
            <person name="Martin F."/>
            <person name="Nordberg H.P."/>
            <person name="Cantor M.N."/>
            <person name="Hua S.X."/>
        </authorList>
    </citation>
    <scope>NUCLEOTIDE SEQUENCE [LARGE SCALE GENOMIC DNA]</scope>
    <source>
        <strain evidence="8 9">Ve08.2h10</strain>
    </source>
</reference>
<dbReference type="Pfam" id="PF12851">
    <property type="entry name" value="Tet_JBP"/>
    <property type="match status" value="1"/>
</dbReference>
<dbReference type="OrthoDB" id="3200752at2759"/>
<feature type="non-terminal residue" evidence="8">
    <location>
        <position position="1"/>
    </location>
</feature>
<gene>
    <name evidence="8" type="ORF">PAXRUDRAFT_121972</name>
</gene>
<dbReference type="InParanoid" id="A0A0D0D5X3"/>
<dbReference type="HOGENOM" id="CLU_039070_4_1_1"/>
<organism evidence="8 9">
    <name type="scientific">Paxillus rubicundulus Ve08.2h10</name>
    <dbReference type="NCBI Taxonomy" id="930991"/>
    <lineage>
        <taxon>Eukaryota</taxon>
        <taxon>Fungi</taxon>
        <taxon>Dikarya</taxon>
        <taxon>Basidiomycota</taxon>
        <taxon>Agaricomycotina</taxon>
        <taxon>Agaricomycetes</taxon>
        <taxon>Agaricomycetidae</taxon>
        <taxon>Boletales</taxon>
        <taxon>Paxilineae</taxon>
        <taxon>Paxillaceae</taxon>
        <taxon>Paxillus</taxon>
    </lineage>
</organism>
<accession>A0A0D0D5X3</accession>
<keyword evidence="9" id="KW-1185">Reference proteome</keyword>